<dbReference type="AlphaFoldDB" id="A0A1I3LRF5"/>
<dbReference type="GO" id="GO:0000976">
    <property type="term" value="F:transcription cis-regulatory region binding"/>
    <property type="evidence" value="ECO:0007669"/>
    <property type="project" value="TreeGrafter"/>
</dbReference>
<dbReference type="STRING" id="588602.SAMN04487991_1116"/>
<evidence type="ECO:0000313" key="6">
    <source>
        <dbReference type="Proteomes" id="UP000199630"/>
    </source>
</evidence>
<evidence type="ECO:0000256" key="2">
    <source>
        <dbReference type="ARBA" id="ARBA00023125"/>
    </source>
</evidence>
<dbReference type="InterPro" id="IPR010982">
    <property type="entry name" value="Lambda_DNA-bd_dom_sf"/>
</dbReference>
<dbReference type="EMBL" id="FORH01000001">
    <property type="protein sequence ID" value="SFI87085.1"/>
    <property type="molecule type" value="Genomic_DNA"/>
</dbReference>
<name>A0A1I3LRF5_9RHOB</name>
<dbReference type="Proteomes" id="UP000199630">
    <property type="component" value="Unassembled WGS sequence"/>
</dbReference>
<dbReference type="CDD" id="cd20010">
    <property type="entry name" value="PBP1_AglR-like"/>
    <property type="match status" value="1"/>
</dbReference>
<reference evidence="6" key="1">
    <citation type="submission" date="2016-10" db="EMBL/GenBank/DDBJ databases">
        <authorList>
            <person name="Varghese N."/>
            <person name="Submissions S."/>
        </authorList>
    </citation>
    <scope>NUCLEOTIDE SEQUENCE [LARGE SCALE GENOMIC DNA]</scope>
    <source>
        <strain evidence="6">DSM 26471</strain>
    </source>
</reference>
<keyword evidence="3" id="KW-0804">Transcription</keyword>
<evidence type="ECO:0000256" key="1">
    <source>
        <dbReference type="ARBA" id="ARBA00023015"/>
    </source>
</evidence>
<dbReference type="PANTHER" id="PTHR30146:SF109">
    <property type="entry name" value="HTH-TYPE TRANSCRIPTIONAL REGULATOR GALS"/>
    <property type="match status" value="1"/>
</dbReference>
<dbReference type="RefSeq" id="WP_090058676.1">
    <property type="nucleotide sequence ID" value="NZ_FORH01000001.1"/>
</dbReference>
<dbReference type="SUPFAM" id="SSF47413">
    <property type="entry name" value="lambda repressor-like DNA-binding domains"/>
    <property type="match status" value="1"/>
</dbReference>
<dbReference type="PANTHER" id="PTHR30146">
    <property type="entry name" value="LACI-RELATED TRANSCRIPTIONAL REPRESSOR"/>
    <property type="match status" value="1"/>
</dbReference>
<evidence type="ECO:0000256" key="3">
    <source>
        <dbReference type="ARBA" id="ARBA00023163"/>
    </source>
</evidence>
<keyword evidence="6" id="KW-1185">Reference proteome</keyword>
<keyword evidence="2" id="KW-0238">DNA-binding</keyword>
<evidence type="ECO:0000259" key="4">
    <source>
        <dbReference type="PROSITE" id="PS50932"/>
    </source>
</evidence>
<accession>A0A1I3LRF5</accession>
<organism evidence="5 6">
    <name type="scientific">Celeribacter neptunius</name>
    <dbReference type="NCBI Taxonomy" id="588602"/>
    <lineage>
        <taxon>Bacteria</taxon>
        <taxon>Pseudomonadati</taxon>
        <taxon>Pseudomonadota</taxon>
        <taxon>Alphaproteobacteria</taxon>
        <taxon>Rhodobacterales</taxon>
        <taxon>Roseobacteraceae</taxon>
        <taxon>Celeribacter</taxon>
    </lineage>
</organism>
<dbReference type="SMART" id="SM00354">
    <property type="entry name" value="HTH_LACI"/>
    <property type="match status" value="1"/>
</dbReference>
<dbReference type="InterPro" id="IPR046335">
    <property type="entry name" value="LacI/GalR-like_sensor"/>
</dbReference>
<keyword evidence="1" id="KW-0805">Transcription regulation</keyword>
<protein>
    <submittedName>
        <fullName evidence="5">Transcriptional regulator, LacI family</fullName>
    </submittedName>
</protein>
<dbReference type="Pfam" id="PF00356">
    <property type="entry name" value="LacI"/>
    <property type="match status" value="1"/>
</dbReference>
<dbReference type="CDD" id="cd01392">
    <property type="entry name" value="HTH_LacI"/>
    <property type="match status" value="1"/>
</dbReference>
<sequence length="344" mass="37581">MNLKELSALLGLSQTTVSRALNGYPEVSELTRKKVMKAAKQHNYTPNTRARGLATGRNHAVGHVIPLSTEHEVVNPVFTDFIAGASEIYSRENFDMHLSVVPDSGESDAYRKIAAKGSVDGVIVHGPKENDPRINLLLEIGMPFVVHGRSGSSSEGDYSWVDMNNSRAFERATQFLIELGHRRIALLNGLENMDFAAKRRIGYRTALETAGLPEDPELCASSEMTEEYGFSATSRLLELGDPPTAVLASSIIIGFGVRRALDTAGLKIGKDVSLIVHDDDLSYLRNGSDEPIYTATRSSVRQAGRICAELLMEQITNKDSPRRHVLLNADLIIGQTTGPAPQRI</sequence>
<dbReference type="OrthoDB" id="234496at2"/>
<dbReference type="InterPro" id="IPR028082">
    <property type="entry name" value="Peripla_BP_I"/>
</dbReference>
<dbReference type="InterPro" id="IPR000843">
    <property type="entry name" value="HTH_LacI"/>
</dbReference>
<dbReference type="Pfam" id="PF13377">
    <property type="entry name" value="Peripla_BP_3"/>
    <property type="match status" value="1"/>
</dbReference>
<dbReference type="SUPFAM" id="SSF53822">
    <property type="entry name" value="Periplasmic binding protein-like I"/>
    <property type="match status" value="1"/>
</dbReference>
<dbReference type="GO" id="GO:0003700">
    <property type="term" value="F:DNA-binding transcription factor activity"/>
    <property type="evidence" value="ECO:0007669"/>
    <property type="project" value="TreeGrafter"/>
</dbReference>
<evidence type="ECO:0000313" key="5">
    <source>
        <dbReference type="EMBL" id="SFI87085.1"/>
    </source>
</evidence>
<dbReference type="PROSITE" id="PS50932">
    <property type="entry name" value="HTH_LACI_2"/>
    <property type="match status" value="1"/>
</dbReference>
<dbReference type="Gene3D" id="1.10.260.40">
    <property type="entry name" value="lambda repressor-like DNA-binding domains"/>
    <property type="match status" value="1"/>
</dbReference>
<gene>
    <name evidence="5" type="ORF">SAMN04487991_1116</name>
</gene>
<proteinExistence type="predicted"/>
<feature type="domain" description="HTH lacI-type" evidence="4">
    <location>
        <begin position="1"/>
        <end position="55"/>
    </location>
</feature>
<dbReference type="Gene3D" id="3.40.50.2300">
    <property type="match status" value="2"/>
</dbReference>